<keyword evidence="1" id="KW-0472">Membrane</keyword>
<organism evidence="2 3">
    <name type="scientific">Streptacidiphilus jiangxiensis</name>
    <dbReference type="NCBI Taxonomy" id="235985"/>
    <lineage>
        <taxon>Bacteria</taxon>
        <taxon>Bacillati</taxon>
        <taxon>Actinomycetota</taxon>
        <taxon>Actinomycetes</taxon>
        <taxon>Kitasatosporales</taxon>
        <taxon>Streptomycetaceae</taxon>
        <taxon>Streptacidiphilus</taxon>
    </lineage>
</organism>
<reference evidence="3" key="1">
    <citation type="submission" date="2016-10" db="EMBL/GenBank/DDBJ databases">
        <authorList>
            <person name="Varghese N."/>
        </authorList>
    </citation>
    <scope>NUCLEOTIDE SEQUENCE [LARGE SCALE GENOMIC DNA]</scope>
    <source>
        <strain evidence="3">DSM 45096 / BCRC 16803 / CGMCC 4.1857 / CIP 109030 / JCM 12277 / KCTC 19219 / NBRC 100920 / 33214</strain>
    </source>
</reference>
<evidence type="ECO:0000313" key="3">
    <source>
        <dbReference type="Proteomes" id="UP000183015"/>
    </source>
</evidence>
<name>A0A1H7NVS8_STRJI</name>
<dbReference type="Proteomes" id="UP000183015">
    <property type="component" value="Unassembled WGS sequence"/>
</dbReference>
<keyword evidence="3" id="KW-1185">Reference proteome</keyword>
<keyword evidence="1" id="KW-1133">Transmembrane helix</keyword>
<dbReference type="EMBL" id="FOAZ01000007">
    <property type="protein sequence ID" value="SEL27663.1"/>
    <property type="molecule type" value="Genomic_DNA"/>
</dbReference>
<evidence type="ECO:0000313" key="2">
    <source>
        <dbReference type="EMBL" id="SEL27663.1"/>
    </source>
</evidence>
<dbReference type="RefSeq" id="WP_177240380.1">
    <property type="nucleotide sequence ID" value="NZ_FOAZ01000007.1"/>
</dbReference>
<gene>
    <name evidence="2" type="ORF">SAMN05414137_10799</name>
</gene>
<dbReference type="STRING" id="235985.SAMN05414137_10799"/>
<proteinExistence type="predicted"/>
<evidence type="ECO:0000256" key="1">
    <source>
        <dbReference type="SAM" id="Phobius"/>
    </source>
</evidence>
<protein>
    <submittedName>
        <fullName evidence="2">Uncharacterized protein</fullName>
    </submittedName>
</protein>
<accession>A0A1H7NVS8</accession>
<feature type="transmembrane region" description="Helical" evidence="1">
    <location>
        <begin position="25"/>
        <end position="46"/>
    </location>
</feature>
<sequence>MVLVLLLILVAVALGIIGTVAKGLLYLLVIGVIIFLGALLLGALRFRHGARRPTR</sequence>
<dbReference type="AlphaFoldDB" id="A0A1H7NVS8"/>
<dbReference type="eggNOG" id="ENOG5032AFV">
    <property type="taxonomic scope" value="Bacteria"/>
</dbReference>
<keyword evidence="1" id="KW-0812">Transmembrane</keyword>